<dbReference type="Pfam" id="PF10536">
    <property type="entry name" value="PMD"/>
    <property type="match status" value="1"/>
</dbReference>
<dbReference type="PANTHER" id="PTHR46033:SF65">
    <property type="entry name" value="AMINOTRANSFERASE-LIKE PLANT MOBILE DOMAIN-CONTAINING PROTEIN"/>
    <property type="match status" value="1"/>
</dbReference>
<feature type="compositionally biased region" description="Polar residues" evidence="2">
    <location>
        <begin position="618"/>
        <end position="627"/>
    </location>
</feature>
<feature type="domain" description="DUF1409" evidence="3">
    <location>
        <begin position="669"/>
        <end position="715"/>
    </location>
</feature>
<dbReference type="GO" id="GO:0008483">
    <property type="term" value="F:transaminase activity"/>
    <property type="evidence" value="ECO:0007669"/>
    <property type="project" value="UniProtKB-KW"/>
</dbReference>
<name>A0A1V1H6L0_ORYMI</name>
<feature type="coiled-coil region" evidence="1">
    <location>
        <begin position="760"/>
        <end position="791"/>
    </location>
</feature>
<accession>A0A1V1H6L0</accession>
<feature type="domain" description="Aminotransferase-like plant mobile" evidence="4">
    <location>
        <begin position="50"/>
        <end position="257"/>
    </location>
</feature>
<reference evidence="5" key="1">
    <citation type="submission" date="2009-05" db="EMBL/GenBank/DDBJ databases">
        <title>Oryza sativa Japonica Group genomic DNA, chromosome 6, BAC clone:KMK0024M20, cultivar:Khau Mac Kho.</title>
        <authorList>
            <person name="Matsumoto T."/>
            <person name="Wu J."/>
            <person name="Kanamori H."/>
        </authorList>
    </citation>
    <scope>NUCLEOTIDE SEQUENCE</scope>
    <source>
        <strain evidence="5">IRGC 101141</strain>
    </source>
</reference>
<feature type="compositionally biased region" description="Basic residues" evidence="2">
    <location>
        <begin position="584"/>
        <end position="594"/>
    </location>
</feature>
<dbReference type="PANTHER" id="PTHR46033">
    <property type="entry name" value="PROTEIN MAIN-LIKE 2"/>
    <property type="match status" value="1"/>
</dbReference>
<dbReference type="InterPro" id="IPR010811">
    <property type="entry name" value="DUF1409"/>
</dbReference>
<feature type="compositionally biased region" description="Basic residues" evidence="2">
    <location>
        <begin position="498"/>
        <end position="514"/>
    </location>
</feature>
<evidence type="ECO:0000259" key="3">
    <source>
        <dbReference type="Pfam" id="PF07197"/>
    </source>
</evidence>
<feature type="region of interest" description="Disordered" evidence="2">
    <location>
        <begin position="489"/>
        <end position="523"/>
    </location>
</feature>
<dbReference type="AlphaFoldDB" id="A0A1V1H6L0"/>
<evidence type="ECO:0000313" key="5">
    <source>
        <dbReference type="EMBL" id="BAX24986.1"/>
    </source>
</evidence>
<feature type="compositionally biased region" description="Low complexity" evidence="2">
    <location>
        <begin position="596"/>
        <end position="611"/>
    </location>
</feature>
<evidence type="ECO:0000256" key="2">
    <source>
        <dbReference type="SAM" id="MobiDB-lite"/>
    </source>
</evidence>
<keyword evidence="5" id="KW-0808">Transferase</keyword>
<dbReference type="InterPro" id="IPR019557">
    <property type="entry name" value="AminoTfrase-like_pln_mobile"/>
</dbReference>
<keyword evidence="5" id="KW-0032">Aminotransferase</keyword>
<dbReference type="InterPro" id="IPR044824">
    <property type="entry name" value="MAIN-like"/>
</dbReference>
<dbReference type="GO" id="GO:0010073">
    <property type="term" value="P:meristem maintenance"/>
    <property type="evidence" value="ECO:0007669"/>
    <property type="project" value="InterPro"/>
</dbReference>
<keyword evidence="1" id="KW-0175">Coiled coil</keyword>
<gene>
    <name evidence="5" type="primary">OM_Ba0024N13.7</name>
</gene>
<evidence type="ECO:0000256" key="1">
    <source>
        <dbReference type="SAM" id="Coils"/>
    </source>
</evidence>
<organism evidence="5">
    <name type="scientific">Oryza minuta</name>
    <dbReference type="NCBI Taxonomy" id="63629"/>
    <lineage>
        <taxon>Eukaryota</taxon>
        <taxon>Viridiplantae</taxon>
        <taxon>Streptophyta</taxon>
        <taxon>Embryophyta</taxon>
        <taxon>Tracheophyta</taxon>
        <taxon>Spermatophyta</taxon>
        <taxon>Magnoliopsida</taxon>
        <taxon>Liliopsida</taxon>
        <taxon>Poales</taxon>
        <taxon>Poaceae</taxon>
        <taxon>BOP clade</taxon>
        <taxon>Oryzoideae</taxon>
        <taxon>Oryzeae</taxon>
        <taxon>Oryzinae</taxon>
        <taxon>Oryza</taxon>
    </lineage>
</organism>
<sequence>MDRIPFRQAKPNVSSWKHTFRSWPSKLNGYRTWHKRIAAAKQVHWDEIRIGQCITLSLADTKKNEPLMSAASYFWSSTLNAFLFKQGPMTPTLIDVKILTGLDIDSKINPFSLLANNSHKLKTKKIGGWSGYISEHMEQGSVSEREHVAFLTLWLERFVFCGSTCGPTTNCQHLAQALVDKKQIPLGRYLLGAVYRLLHISTQDLILKQTVAHGGPWWFVQLWLTIHTNTMVDRPPLSDSRFPSKYADHEDPRSRRCMSYGEAASVYPGADQSAEDMSTWFIRFYTGPPSVRTDMFIYTSDQDFVLPDDLQLSLINDDMDSRELFIIGLTPCLLPVGIFQGRSTSLSYEFYNPMVAARQCGLGQLPISLYLHKLLESRGTVPSALVMSKALEIELPNLGDCDRLHLNTFIHISFQTWWQEWAAHIFHQSTRFYVTKLIQGISPQVPDEPIPSVSNSGQKIFYAQAIAPLGSTILESLIGLTTPKISSLLQGPMIKENPKRKAPTKSKSQKSSKKVKTDDQADLEELDPSMEEFLEEQVMEEEVDAAAADAYEEEHTSAETTKEPSAEATETPPADDQGDALQPKRTRHGARKPRVASPSPRRPTSLPTASTQQREADASTTDAPTQNLADMFSFDIGQFLDDEDKELPSTTRAPISDDLKNRLTDITNRLESSLEYLVEDCTPIRARVKEIQDELPDDLTEILTPPVFLEQYRFKFNKAKERLAERREHEQLESALSASKAQVNADKTKLDELAVEPIVLKHRLEELRRLEAELELKLEATHQEIQEVEAGIAASPKAIEDQTAKLKASAKYLATLSRSLKPILGSTADDAQAIEDIEQIHRKAIAAIADFIG</sequence>
<feature type="compositionally biased region" description="Basic and acidic residues" evidence="2">
    <location>
        <begin position="553"/>
        <end position="565"/>
    </location>
</feature>
<evidence type="ECO:0000259" key="4">
    <source>
        <dbReference type="Pfam" id="PF10536"/>
    </source>
</evidence>
<feature type="region of interest" description="Disordered" evidence="2">
    <location>
        <begin position="548"/>
        <end position="627"/>
    </location>
</feature>
<protein>
    <submittedName>
        <fullName evidence="5">Aminotransferase-like</fullName>
    </submittedName>
</protein>
<dbReference type="EMBL" id="AP011468">
    <property type="protein sequence ID" value="BAX24986.1"/>
    <property type="molecule type" value="Genomic_DNA"/>
</dbReference>
<dbReference type="Pfam" id="PF07197">
    <property type="entry name" value="DUF1409"/>
    <property type="match status" value="1"/>
</dbReference>
<proteinExistence type="predicted"/>